<dbReference type="GO" id="GO:0001778">
    <property type="term" value="P:plasma membrane repair"/>
    <property type="evidence" value="ECO:0007669"/>
    <property type="project" value="TreeGrafter"/>
</dbReference>
<dbReference type="PROSITE" id="PS50004">
    <property type="entry name" value="C2"/>
    <property type="match status" value="3"/>
</dbReference>
<protein>
    <recommendedName>
        <fullName evidence="7">C2 domain-containing protein</fullName>
    </recommendedName>
</protein>
<dbReference type="GO" id="GO:0033292">
    <property type="term" value="P:T-tubule organization"/>
    <property type="evidence" value="ECO:0007669"/>
    <property type="project" value="TreeGrafter"/>
</dbReference>
<reference evidence="8 9" key="1">
    <citation type="submission" date="2018-07" db="EMBL/GenBank/DDBJ databases">
        <title>A high quality draft genome assembly of the barn swallow (H. rustica rustica).</title>
        <authorList>
            <person name="Formenti G."/>
            <person name="Chiara M."/>
            <person name="Poveda L."/>
            <person name="Francoijs K.-J."/>
            <person name="Bonisoli-Alquati A."/>
            <person name="Canova L."/>
            <person name="Gianfranceschi L."/>
            <person name="Horner D.S."/>
            <person name="Saino N."/>
        </authorList>
    </citation>
    <scope>NUCLEOTIDE SEQUENCE [LARGE SCALE GENOMIC DNA]</scope>
    <source>
        <strain evidence="8">Chelidonia</strain>
        <tissue evidence="8">Blood</tissue>
    </source>
</reference>
<proteinExistence type="predicted"/>
<dbReference type="GO" id="GO:0002280">
    <property type="term" value="P:monocyte activation involved in immune response"/>
    <property type="evidence" value="ECO:0007669"/>
    <property type="project" value="TreeGrafter"/>
</dbReference>
<dbReference type="CDD" id="cd04011">
    <property type="entry name" value="C2B_Ferlin"/>
    <property type="match status" value="1"/>
</dbReference>
<dbReference type="Pfam" id="PF00168">
    <property type="entry name" value="C2"/>
    <property type="match status" value="3"/>
</dbReference>
<dbReference type="STRING" id="333673.A0A3M0LFF1"/>
<organism evidence="8 9">
    <name type="scientific">Hirundo rustica rustica</name>
    <dbReference type="NCBI Taxonomy" id="333673"/>
    <lineage>
        <taxon>Eukaryota</taxon>
        <taxon>Metazoa</taxon>
        <taxon>Chordata</taxon>
        <taxon>Craniata</taxon>
        <taxon>Vertebrata</taxon>
        <taxon>Euteleostomi</taxon>
        <taxon>Archelosauria</taxon>
        <taxon>Archosauria</taxon>
        <taxon>Dinosauria</taxon>
        <taxon>Saurischia</taxon>
        <taxon>Theropoda</taxon>
        <taxon>Coelurosauria</taxon>
        <taxon>Aves</taxon>
        <taxon>Neognathae</taxon>
        <taxon>Neoaves</taxon>
        <taxon>Telluraves</taxon>
        <taxon>Australaves</taxon>
        <taxon>Passeriformes</taxon>
        <taxon>Sylvioidea</taxon>
        <taxon>Hirundinidae</taxon>
        <taxon>Hirundo</taxon>
    </lineage>
</organism>
<dbReference type="InterPro" id="IPR000008">
    <property type="entry name" value="C2_dom"/>
</dbReference>
<dbReference type="InterPro" id="IPR037720">
    <property type="entry name" value="C2B_Ferlin"/>
</dbReference>
<keyword evidence="9" id="KW-1185">Reference proteome</keyword>
<evidence type="ECO:0000259" key="7">
    <source>
        <dbReference type="PROSITE" id="PS50004"/>
    </source>
</evidence>
<dbReference type="Proteomes" id="UP000269221">
    <property type="component" value="Unassembled WGS sequence"/>
</dbReference>
<keyword evidence="3" id="KW-0677">Repeat</keyword>
<dbReference type="GO" id="GO:0031410">
    <property type="term" value="C:cytoplasmic vesicle"/>
    <property type="evidence" value="ECO:0007669"/>
    <property type="project" value="TreeGrafter"/>
</dbReference>
<dbReference type="Pfam" id="PF08151">
    <property type="entry name" value="FerI"/>
    <property type="match status" value="1"/>
</dbReference>
<dbReference type="EMBL" id="QRBI01000036">
    <property type="protein sequence ID" value="RMC22744.1"/>
    <property type="molecule type" value="Genomic_DNA"/>
</dbReference>
<dbReference type="Gene3D" id="2.60.40.150">
    <property type="entry name" value="C2 domain"/>
    <property type="match status" value="3"/>
</dbReference>
<feature type="region of interest" description="Disordered" evidence="6">
    <location>
        <begin position="1124"/>
        <end position="1145"/>
    </location>
</feature>
<dbReference type="AlphaFoldDB" id="A0A3M0LFF1"/>
<sequence>MLRCLLQRASQLPSLEKRDKQSDPVASLTFRGVKKRTKVIKNNVNPVWNEGFEWDLKGIPLDPDAELTVVVKDHETVGRNRFLGECRVPLRDVLGAPGLAASFQLPLLDSRKESTGVRARSQFGIGWSSQFGINWSSQFGIDWSSQFGISWSSQFGISWSSQFGISWSSQFGIGWSSQFGTDWSSQFGIGWSSQFGIGWSSQFGIGWSSQFGISWSSQFGIGWSSQFGISWSSQFGISRSSQFGIGWSSQFGIGWSSQFGTDWSSQFGISWSSQFGIGWSSQFGTDWSSQFGISWSSQFGISRSSQFGIGWSSQFGIGWSSQFGTDWSSQFGISWSSQFGIGWSSQFGIGWSSQFGISRSSQFGIGWSSQFGTDWSSQFGIGWSSQFGISWSSQFGISWSSQFGTDWSSQFGTDWSSQFGISWSSQFGTDWSSQFGIGWSSQFGTGWSSQFGIGWSSQFGTSRSSQFGTGWSSQFGIGWSSQFGIGWSSEFGIDWSSQFGTGWSSQFGTGWSSQFGISWSSQFGIGWSSQFGTDWSSQFGISWSSQFGTDWSSQFGIGWSSQFGISWSSQFGIGWSSQFGISWSSQFGIGWSSQFGTDWSSQFGIGWSSQFGISWSSQFGIGWSSQFGISWSSQFGISCGSQFGISLIPIRVRVIEARQLPGIQIRPVVKVTVAGQTRRTRIRKGNSPFFDETFFFNVFESPSELFDAPIFLTVVDSRSFRADSVIGEFRMDVEAVYSEPKHAFRRKWLLLSDPEDFSAGAKGYLKVSACVLGPGDEAPLEKKDAAEEKEDIESNLLRPTGIALRGAQFCLRIFKAEDLPQMDDAVMDNVRQIFGFESNKKNLVDPFVEVSFAGKTLYSRILEKNANPQWNQCLTLPAVFPSMCERMRIRVTDWDRLTHNDVIGTAFLGMSKISAPGGELEVDDGLGFLPTFGPCYINLYGSPREFTGFPDPYETLNLGKGEGVAYRGRILVELETKLVEHMEQKVEEIPADDILRVEKYLRRRKYSLFAAFYSATMLQGVDGAVQFEVSIGNYGNKFDTTCLPLASTTQYSRAVFDGCHYYYLPWGNVKPVVVLSSYWEDIGHRTDARNLLLHGAERLEANLEKVQVALKSSRSPVELEALGSNCSMTSSPTAGPLESGMGNLS</sequence>
<dbReference type="SMART" id="SM00239">
    <property type="entry name" value="C2"/>
    <property type="match status" value="3"/>
</dbReference>
<evidence type="ECO:0000313" key="8">
    <source>
        <dbReference type="EMBL" id="RMC22744.1"/>
    </source>
</evidence>
<keyword evidence="4" id="KW-1133">Transmembrane helix</keyword>
<evidence type="ECO:0000256" key="6">
    <source>
        <dbReference type="SAM" id="MobiDB-lite"/>
    </source>
</evidence>
<dbReference type="InterPro" id="IPR037726">
    <property type="entry name" value="C2A_Ferlin"/>
</dbReference>
<evidence type="ECO:0000256" key="2">
    <source>
        <dbReference type="ARBA" id="ARBA00022692"/>
    </source>
</evidence>
<dbReference type="CDD" id="cd08373">
    <property type="entry name" value="C2A_Ferlin"/>
    <property type="match status" value="1"/>
</dbReference>
<feature type="domain" description="C2" evidence="7">
    <location>
        <begin position="1"/>
        <end position="103"/>
    </location>
</feature>
<dbReference type="SUPFAM" id="SSF49562">
    <property type="entry name" value="C2 domain (Calcium/lipid-binding domain, CaLB)"/>
    <property type="match status" value="3"/>
</dbReference>
<dbReference type="OrthoDB" id="10059618at2759"/>
<evidence type="ECO:0000256" key="5">
    <source>
        <dbReference type="ARBA" id="ARBA00023136"/>
    </source>
</evidence>
<accession>A0A3M0LFF1</accession>
<name>A0A3M0LFF1_HIRRU</name>
<dbReference type="InterPro" id="IPR037722">
    <property type="entry name" value="C2C_Ferlin"/>
</dbReference>
<dbReference type="GO" id="GO:0002281">
    <property type="term" value="P:macrophage activation involved in immune response"/>
    <property type="evidence" value="ECO:0007669"/>
    <property type="project" value="TreeGrafter"/>
</dbReference>
<evidence type="ECO:0000256" key="3">
    <source>
        <dbReference type="ARBA" id="ARBA00022737"/>
    </source>
</evidence>
<comment type="subcellular location">
    <subcellularLocation>
        <location evidence="1">Membrane</location>
        <topology evidence="1">Single-pass membrane protein</topology>
    </subcellularLocation>
</comment>
<evidence type="ECO:0000313" key="9">
    <source>
        <dbReference type="Proteomes" id="UP000269221"/>
    </source>
</evidence>
<dbReference type="CDD" id="cd04018">
    <property type="entry name" value="C2C_Ferlin"/>
    <property type="match status" value="1"/>
</dbReference>
<keyword evidence="2" id="KW-0812">Transmembrane</keyword>
<comment type="caution">
    <text evidence="8">The sequence shown here is derived from an EMBL/GenBank/DDBJ whole genome shotgun (WGS) entry which is preliminary data.</text>
</comment>
<feature type="domain" description="C2" evidence="7">
    <location>
        <begin position="631"/>
        <end position="749"/>
    </location>
</feature>
<dbReference type="PANTHER" id="PTHR12546:SF44">
    <property type="entry name" value="DYSFERLIN"/>
    <property type="match status" value="1"/>
</dbReference>
<dbReference type="InterPro" id="IPR037721">
    <property type="entry name" value="Ferlin"/>
</dbReference>
<dbReference type="PANTHER" id="PTHR12546">
    <property type="entry name" value="FER-1-LIKE"/>
    <property type="match status" value="1"/>
</dbReference>
<dbReference type="FunFam" id="2.60.40.150:FF:000037">
    <property type="entry name" value="dysferlin isoform X2"/>
    <property type="match status" value="1"/>
</dbReference>
<dbReference type="InterPro" id="IPR035892">
    <property type="entry name" value="C2_domain_sf"/>
</dbReference>
<dbReference type="GO" id="GO:0030315">
    <property type="term" value="C:T-tubule"/>
    <property type="evidence" value="ECO:0007669"/>
    <property type="project" value="TreeGrafter"/>
</dbReference>
<evidence type="ECO:0000256" key="4">
    <source>
        <dbReference type="ARBA" id="ARBA00022989"/>
    </source>
</evidence>
<gene>
    <name evidence="8" type="ORF">DUI87_00250</name>
</gene>
<evidence type="ECO:0000256" key="1">
    <source>
        <dbReference type="ARBA" id="ARBA00004167"/>
    </source>
</evidence>
<dbReference type="InterPro" id="IPR012968">
    <property type="entry name" value="FerIin_dom"/>
</dbReference>
<dbReference type="GO" id="GO:0050765">
    <property type="term" value="P:negative regulation of phagocytosis"/>
    <property type="evidence" value="ECO:0007669"/>
    <property type="project" value="TreeGrafter"/>
</dbReference>
<feature type="domain" description="C2" evidence="7">
    <location>
        <begin position="788"/>
        <end position="923"/>
    </location>
</feature>
<feature type="compositionally biased region" description="Polar residues" evidence="6">
    <location>
        <begin position="1124"/>
        <end position="1133"/>
    </location>
</feature>
<dbReference type="SMART" id="SM01202">
    <property type="entry name" value="FerI"/>
    <property type="match status" value="1"/>
</dbReference>
<dbReference type="GO" id="GO:0006906">
    <property type="term" value="P:vesicle fusion"/>
    <property type="evidence" value="ECO:0007669"/>
    <property type="project" value="TreeGrafter"/>
</dbReference>
<keyword evidence="5" id="KW-0472">Membrane</keyword>